<dbReference type="InterPro" id="IPR025332">
    <property type="entry name" value="DUF4238"/>
</dbReference>
<dbReference type="Proteomes" id="UP000033947">
    <property type="component" value="Unassembled WGS sequence"/>
</dbReference>
<comment type="caution">
    <text evidence="1">The sequence shown here is derived from an EMBL/GenBank/DDBJ whole genome shotgun (WGS) entry which is preliminary data.</text>
</comment>
<dbReference type="AlphaFoldDB" id="A0A0G0VQQ0"/>
<gene>
    <name evidence="1" type="ORF">UU55_C0004G0003</name>
</gene>
<name>A0A0G0VQQ0_UNCKA</name>
<evidence type="ECO:0000313" key="2">
    <source>
        <dbReference type="Proteomes" id="UP000033947"/>
    </source>
</evidence>
<protein>
    <recommendedName>
        <fullName evidence="3">DUF4238 domain-containing protein</fullName>
    </recommendedName>
</protein>
<sequence>MHKQRTKGEHYIPNKSYLNYFTDNTTPKKSTLWVYENKQQILTNINRVTAKNISPEKFCKDNYLYESPAFPLNAIENALAELEGKYKIIVDNKLLKGLEITSTEKEVVARYLSALEMRTPLNKQNADEFINQLLEHTIALEEAHNVKEPSELRKELEAALKQNFMFTTSLASAMDFNRYQICDFQILTINPVFADLFFITSDFPVTMLSFTMLNNFYPPTPMDITAETVIPITPQMAILVNNIGENGYKEIDYNFVDEVNSRVLRRANSYIISDRKLTADFISRTRRHFPQSFILLNLETFLSQKRKERFGLKEESSGQVKA</sequence>
<dbReference type="Pfam" id="PF14022">
    <property type="entry name" value="DUF4238"/>
    <property type="match status" value="1"/>
</dbReference>
<reference evidence="1 2" key="1">
    <citation type="journal article" date="2015" name="Nature">
        <title>rRNA introns, odd ribosomes, and small enigmatic genomes across a large radiation of phyla.</title>
        <authorList>
            <person name="Brown C.T."/>
            <person name="Hug L.A."/>
            <person name="Thomas B.C."/>
            <person name="Sharon I."/>
            <person name="Castelle C.J."/>
            <person name="Singh A."/>
            <person name="Wilkins M.J."/>
            <person name="Williams K.H."/>
            <person name="Banfield J.F."/>
        </authorList>
    </citation>
    <scope>NUCLEOTIDE SEQUENCE [LARGE SCALE GENOMIC DNA]</scope>
</reference>
<dbReference type="EMBL" id="LCBB01000004">
    <property type="protein sequence ID" value="KKS03214.1"/>
    <property type="molecule type" value="Genomic_DNA"/>
</dbReference>
<proteinExistence type="predicted"/>
<evidence type="ECO:0000313" key="1">
    <source>
        <dbReference type="EMBL" id="KKS03214.1"/>
    </source>
</evidence>
<evidence type="ECO:0008006" key="3">
    <source>
        <dbReference type="Google" id="ProtNLM"/>
    </source>
</evidence>
<organism evidence="1 2">
    <name type="scientific">candidate division WWE3 bacterium GW2011_GWC2_41_23</name>
    <dbReference type="NCBI Taxonomy" id="1619123"/>
    <lineage>
        <taxon>Bacteria</taxon>
        <taxon>Katanobacteria</taxon>
    </lineage>
</organism>
<accession>A0A0G0VQQ0</accession>